<dbReference type="PANTHER" id="PTHR45632">
    <property type="entry name" value="LD33804P"/>
    <property type="match status" value="1"/>
</dbReference>
<keyword evidence="3" id="KW-1185">Reference proteome</keyword>
<proteinExistence type="predicted"/>
<dbReference type="Pfam" id="PF24681">
    <property type="entry name" value="Kelch_KLHDC2_KLHL20_DRC7"/>
    <property type="match status" value="1"/>
</dbReference>
<protein>
    <submittedName>
        <fullName evidence="4">Kelch-like protein 14-like</fullName>
    </submittedName>
</protein>
<dbReference type="InterPro" id="IPR006652">
    <property type="entry name" value="Kelch_1"/>
</dbReference>
<evidence type="ECO:0000313" key="3">
    <source>
        <dbReference type="Proteomes" id="UP000694865"/>
    </source>
</evidence>
<keyword evidence="2" id="KW-0677">Repeat</keyword>
<organism evidence="3 4">
    <name type="scientific">Saccoglossus kowalevskii</name>
    <name type="common">Acorn worm</name>
    <dbReference type="NCBI Taxonomy" id="10224"/>
    <lineage>
        <taxon>Eukaryota</taxon>
        <taxon>Metazoa</taxon>
        <taxon>Hemichordata</taxon>
        <taxon>Enteropneusta</taxon>
        <taxon>Harrimaniidae</taxon>
        <taxon>Saccoglossus</taxon>
    </lineage>
</organism>
<dbReference type="SMART" id="SM00612">
    <property type="entry name" value="Kelch"/>
    <property type="match status" value="3"/>
</dbReference>
<dbReference type="SUPFAM" id="SSF117281">
    <property type="entry name" value="Kelch motif"/>
    <property type="match status" value="1"/>
</dbReference>
<accession>A0ABM0MGB9</accession>
<evidence type="ECO:0000256" key="2">
    <source>
        <dbReference type="ARBA" id="ARBA00022737"/>
    </source>
</evidence>
<dbReference type="RefSeq" id="XP_006819060.1">
    <property type="nucleotide sequence ID" value="XM_006818997.1"/>
</dbReference>
<dbReference type="Proteomes" id="UP000694865">
    <property type="component" value="Unplaced"/>
</dbReference>
<gene>
    <name evidence="4" type="primary">LOC102800663</name>
</gene>
<name>A0ABM0MGB9_SACKO</name>
<sequence length="251" mass="28501">MSDLFNVVSSWIEFHSSSESIATDGYSLLSLLDFASIPANVFASCFPRLKSLCTYKKCQQLFTKILEYNASIYAQPILERPPVNQIDTLLDEEVFVVLGGIQLEGPGYYVQSKIQYLHPVTSEWSKLTDLPEPMFGQCVTFLDNFLYVAGGSNYQTPMSSQLSQEMHRYNIQTGEWLFVAPMMEKRMGFSMTAVGNKLYVIGGLNQSCLLDSLECYDPAANTWSYVHHLEEPLFLHAAVAYQRQIVPLWRK</sequence>
<evidence type="ECO:0000256" key="1">
    <source>
        <dbReference type="ARBA" id="ARBA00022441"/>
    </source>
</evidence>
<dbReference type="GeneID" id="102800663"/>
<keyword evidence="1" id="KW-0880">Kelch repeat</keyword>
<reference evidence="4" key="1">
    <citation type="submission" date="2025-08" db="UniProtKB">
        <authorList>
            <consortium name="RefSeq"/>
        </authorList>
    </citation>
    <scope>IDENTIFICATION</scope>
    <source>
        <tissue evidence="4">Testes</tissue>
    </source>
</reference>
<dbReference type="PANTHER" id="PTHR45632:SF3">
    <property type="entry name" value="KELCH-LIKE PROTEIN 32"/>
    <property type="match status" value="1"/>
</dbReference>
<dbReference type="Gene3D" id="2.120.10.80">
    <property type="entry name" value="Kelch-type beta propeller"/>
    <property type="match status" value="1"/>
</dbReference>
<evidence type="ECO:0000313" key="4">
    <source>
        <dbReference type="RefSeq" id="XP_006819060.1"/>
    </source>
</evidence>
<dbReference type="InterPro" id="IPR015915">
    <property type="entry name" value="Kelch-typ_b-propeller"/>
</dbReference>